<dbReference type="EMBL" id="BART01012930">
    <property type="protein sequence ID" value="GAG87137.1"/>
    <property type="molecule type" value="Genomic_DNA"/>
</dbReference>
<protein>
    <submittedName>
        <fullName evidence="1">Uncharacterized protein</fullName>
    </submittedName>
</protein>
<name>X1C1B7_9ZZZZ</name>
<gene>
    <name evidence="1" type="ORF">S01H4_26720</name>
</gene>
<proteinExistence type="predicted"/>
<organism evidence="1">
    <name type="scientific">marine sediment metagenome</name>
    <dbReference type="NCBI Taxonomy" id="412755"/>
    <lineage>
        <taxon>unclassified sequences</taxon>
        <taxon>metagenomes</taxon>
        <taxon>ecological metagenomes</taxon>
    </lineage>
</organism>
<feature type="non-terminal residue" evidence="1">
    <location>
        <position position="1"/>
    </location>
</feature>
<reference evidence="1" key="1">
    <citation type="journal article" date="2014" name="Front. Microbiol.">
        <title>High frequency of phylogenetically diverse reductive dehalogenase-homologous genes in deep subseafloor sedimentary metagenomes.</title>
        <authorList>
            <person name="Kawai M."/>
            <person name="Futagami T."/>
            <person name="Toyoda A."/>
            <person name="Takaki Y."/>
            <person name="Nishi S."/>
            <person name="Hori S."/>
            <person name="Arai W."/>
            <person name="Tsubouchi T."/>
            <person name="Morono Y."/>
            <person name="Uchiyama I."/>
            <person name="Ito T."/>
            <person name="Fujiyama A."/>
            <person name="Inagaki F."/>
            <person name="Takami H."/>
        </authorList>
    </citation>
    <scope>NUCLEOTIDE SEQUENCE</scope>
    <source>
        <strain evidence="1">Expedition CK06-06</strain>
    </source>
</reference>
<evidence type="ECO:0000313" key="1">
    <source>
        <dbReference type="EMBL" id="GAG87137.1"/>
    </source>
</evidence>
<comment type="caution">
    <text evidence="1">The sequence shown here is derived from an EMBL/GenBank/DDBJ whole genome shotgun (WGS) entry which is preliminary data.</text>
</comment>
<accession>X1C1B7</accession>
<dbReference type="AlphaFoldDB" id="X1C1B7"/>
<sequence length="71" mass="7372">TSDPKVGFIPAKDPANIRLSDIAAAVAEVGFAQSTTEGASGLRQIAQLQRDALAQYNIKQILSDGGEVNSS</sequence>